<name>A0A4R5BPW6_9ACTN</name>
<accession>A0A4R5BPW6</accession>
<gene>
    <name evidence="2" type="ORF">E1298_14620</name>
</gene>
<evidence type="ECO:0008006" key="4">
    <source>
        <dbReference type="Google" id="ProtNLM"/>
    </source>
</evidence>
<feature type="transmembrane region" description="Helical" evidence="1">
    <location>
        <begin position="83"/>
        <end position="106"/>
    </location>
</feature>
<feature type="transmembrane region" description="Helical" evidence="1">
    <location>
        <begin position="42"/>
        <end position="62"/>
    </location>
</feature>
<keyword evidence="1" id="KW-1133">Transmembrane helix</keyword>
<proteinExistence type="predicted"/>
<reference evidence="2 3" key="1">
    <citation type="submission" date="2019-03" db="EMBL/GenBank/DDBJ databases">
        <title>Draft genome sequences of novel Actinobacteria.</title>
        <authorList>
            <person name="Sahin N."/>
            <person name="Ay H."/>
            <person name="Saygin H."/>
        </authorList>
    </citation>
    <scope>NUCLEOTIDE SEQUENCE [LARGE SCALE GENOMIC DNA]</scope>
    <source>
        <strain evidence="2 3">H3C3</strain>
    </source>
</reference>
<evidence type="ECO:0000256" key="1">
    <source>
        <dbReference type="SAM" id="Phobius"/>
    </source>
</evidence>
<keyword evidence="3" id="KW-1185">Reference proteome</keyword>
<dbReference type="Proteomes" id="UP000294513">
    <property type="component" value="Unassembled WGS sequence"/>
</dbReference>
<keyword evidence="1" id="KW-0812">Transmembrane</keyword>
<feature type="transmembrane region" description="Helical" evidence="1">
    <location>
        <begin position="126"/>
        <end position="149"/>
    </location>
</feature>
<sequence>MKTTWALGGTFAGITSEETIAEFERNGASGLILTLEKYGLDFTTLSALLGVFLLLGLTHSWGQVFPRWAPPLAGRRVPRWLPLVPAWLGALTLGPYGVVAALAYLLPSAVGLTDLPDDGVMQGWSGWTVAACGIGAFGVYGVALGVAAWSYQRRTRPRCAAVASETDGGLAVSR</sequence>
<organism evidence="2 3">
    <name type="scientific">Actinomadura rubrisoli</name>
    <dbReference type="NCBI Taxonomy" id="2530368"/>
    <lineage>
        <taxon>Bacteria</taxon>
        <taxon>Bacillati</taxon>
        <taxon>Actinomycetota</taxon>
        <taxon>Actinomycetes</taxon>
        <taxon>Streptosporangiales</taxon>
        <taxon>Thermomonosporaceae</taxon>
        <taxon>Actinomadura</taxon>
    </lineage>
</organism>
<evidence type="ECO:0000313" key="2">
    <source>
        <dbReference type="EMBL" id="TDD88958.1"/>
    </source>
</evidence>
<protein>
    <recommendedName>
        <fullName evidence="4">DUF3995 domain-containing protein</fullName>
    </recommendedName>
</protein>
<evidence type="ECO:0000313" key="3">
    <source>
        <dbReference type="Proteomes" id="UP000294513"/>
    </source>
</evidence>
<keyword evidence="1" id="KW-0472">Membrane</keyword>
<dbReference type="OrthoDB" id="4207230at2"/>
<dbReference type="AlphaFoldDB" id="A0A4R5BPW6"/>
<dbReference type="EMBL" id="SMKU01000061">
    <property type="protein sequence ID" value="TDD88958.1"/>
    <property type="molecule type" value="Genomic_DNA"/>
</dbReference>
<comment type="caution">
    <text evidence="2">The sequence shown here is derived from an EMBL/GenBank/DDBJ whole genome shotgun (WGS) entry which is preliminary data.</text>
</comment>